<name>A0AC61KZN0_9EURY</name>
<evidence type="ECO:0000313" key="2">
    <source>
        <dbReference type="Proteomes" id="UP000248329"/>
    </source>
</evidence>
<dbReference type="Proteomes" id="UP000248329">
    <property type="component" value="Unassembled WGS sequence"/>
</dbReference>
<organism evidence="1 2">
    <name type="scientific">Candidatus Methanogaster sp</name>
    <dbReference type="NCBI Taxonomy" id="3386292"/>
    <lineage>
        <taxon>Archaea</taxon>
        <taxon>Methanobacteriati</taxon>
        <taxon>Methanobacteriota</taxon>
        <taxon>Stenosarchaea group</taxon>
        <taxon>Methanomicrobia</taxon>
        <taxon>Methanosarcinales</taxon>
        <taxon>ANME-2 cluster</taxon>
        <taxon>Candidatus Methanogasteraceae</taxon>
        <taxon>Candidatus Methanogaster</taxon>
    </lineage>
</organism>
<reference evidence="1" key="1">
    <citation type="submission" date="2018-01" db="EMBL/GenBank/DDBJ databases">
        <authorList>
            <person name="Krukenberg V."/>
        </authorList>
    </citation>
    <scope>NUCLEOTIDE SEQUENCE</scope>
    <source>
        <strain evidence="1">E20ANME2</strain>
    </source>
</reference>
<comment type="caution">
    <text evidence="1">The sequence shown here is derived from an EMBL/GenBank/DDBJ whole genome shotgun (WGS) entry which is preliminary data.</text>
</comment>
<evidence type="ECO:0000313" key="1">
    <source>
        <dbReference type="EMBL" id="PXF58209.1"/>
    </source>
</evidence>
<accession>A0AC61KZN0</accession>
<protein>
    <submittedName>
        <fullName evidence="1">Uncharacterized protein</fullName>
    </submittedName>
</protein>
<dbReference type="EMBL" id="PQXF01000040">
    <property type="protein sequence ID" value="PXF58209.1"/>
    <property type="molecule type" value="Genomic_DNA"/>
</dbReference>
<sequence length="113" mass="12504">MSIERPVCTKEVIDVANVLTNPDRFFAEPSQRDVNLRTPFTIVLIAAIVATISNVVMSGVMVSLFPRGVRVYRFLPAMTHIITKHAIITVFIIPVILYLLASVVLCLAYTGVM</sequence>
<proteinExistence type="predicted"/>
<gene>
    <name evidence="1" type="ORF">C4B59_13770</name>
</gene>